<comment type="caution">
    <text evidence="2">The sequence shown here is derived from an EMBL/GenBank/DDBJ whole genome shotgun (WGS) entry which is preliminary data.</text>
</comment>
<reference evidence="2" key="1">
    <citation type="submission" date="2020-07" db="EMBL/GenBank/DDBJ databases">
        <title>The High-quality genome of the commercially important snow crab, Chionoecetes opilio.</title>
        <authorList>
            <person name="Jeong J.-H."/>
            <person name="Ryu S."/>
        </authorList>
    </citation>
    <scope>NUCLEOTIDE SEQUENCE</scope>
    <source>
        <strain evidence="2">MADBK_172401_WGS</strain>
        <tissue evidence="2">Digestive gland</tissue>
    </source>
</reference>
<feature type="region of interest" description="Disordered" evidence="1">
    <location>
        <begin position="32"/>
        <end position="65"/>
    </location>
</feature>
<dbReference type="AlphaFoldDB" id="A0A8J5CDH6"/>
<evidence type="ECO:0000313" key="3">
    <source>
        <dbReference type="Proteomes" id="UP000770661"/>
    </source>
</evidence>
<protein>
    <submittedName>
        <fullName evidence="2">Uncharacterized protein</fullName>
    </submittedName>
</protein>
<dbReference type="EMBL" id="JACEEZ010024230">
    <property type="protein sequence ID" value="KAG0710401.1"/>
    <property type="molecule type" value="Genomic_DNA"/>
</dbReference>
<evidence type="ECO:0000256" key="1">
    <source>
        <dbReference type="SAM" id="MobiDB-lite"/>
    </source>
</evidence>
<feature type="compositionally biased region" description="Polar residues" evidence="1">
    <location>
        <begin position="253"/>
        <end position="284"/>
    </location>
</feature>
<evidence type="ECO:0000313" key="2">
    <source>
        <dbReference type="EMBL" id="KAG0710401.1"/>
    </source>
</evidence>
<proteinExistence type="predicted"/>
<accession>A0A8J5CDH6</accession>
<dbReference type="OrthoDB" id="2333384at2759"/>
<gene>
    <name evidence="2" type="ORF">GWK47_022886</name>
</gene>
<keyword evidence="3" id="KW-1185">Reference proteome</keyword>
<sequence length="284" mass="31046">MVFLARAVKGAHPALPGGPQFSPLSLGFAPRPSLKPFPGKTPAGGSTSVREPCGSPPGLTPKKTRRCFNLSRKPTHPQRGAFPSWRNLFTARSSTAFGMTCLSKRGPRACRVGAGPRGGYVPGGDHQPGGENAETRAPGTLKKTRARLTQTIQYMSKLKGWYRRRRASCRQCRAGRVKPTDTDDWKYEQLYFAATAPDQPARLPPHTHTVRRVCNFIIEPNNLEKEIRLQLPIMMATYPYRNSDGTLKKRKAPSTQTSYPTSGPGSTISPFSRNPCTSASASPP</sequence>
<organism evidence="2 3">
    <name type="scientific">Chionoecetes opilio</name>
    <name type="common">Atlantic snow crab</name>
    <name type="synonym">Cancer opilio</name>
    <dbReference type="NCBI Taxonomy" id="41210"/>
    <lineage>
        <taxon>Eukaryota</taxon>
        <taxon>Metazoa</taxon>
        <taxon>Ecdysozoa</taxon>
        <taxon>Arthropoda</taxon>
        <taxon>Crustacea</taxon>
        <taxon>Multicrustacea</taxon>
        <taxon>Malacostraca</taxon>
        <taxon>Eumalacostraca</taxon>
        <taxon>Eucarida</taxon>
        <taxon>Decapoda</taxon>
        <taxon>Pleocyemata</taxon>
        <taxon>Brachyura</taxon>
        <taxon>Eubrachyura</taxon>
        <taxon>Majoidea</taxon>
        <taxon>Majidae</taxon>
        <taxon>Chionoecetes</taxon>
    </lineage>
</organism>
<dbReference type="Proteomes" id="UP000770661">
    <property type="component" value="Unassembled WGS sequence"/>
</dbReference>
<feature type="region of interest" description="Disordered" evidence="1">
    <location>
        <begin position="243"/>
        <end position="284"/>
    </location>
</feature>
<name>A0A8J5CDH6_CHIOP</name>